<protein>
    <recommendedName>
        <fullName evidence="11">Arsenical-resistance protein</fullName>
    </recommendedName>
</protein>
<proteinExistence type="inferred from homology"/>
<feature type="transmembrane region" description="Helical" evidence="8">
    <location>
        <begin position="59"/>
        <end position="83"/>
    </location>
</feature>
<evidence type="ECO:0000256" key="5">
    <source>
        <dbReference type="ARBA" id="ARBA00022692"/>
    </source>
</evidence>
<evidence type="ECO:0000256" key="1">
    <source>
        <dbReference type="ARBA" id="ARBA00004651"/>
    </source>
</evidence>
<comment type="similarity">
    <text evidence="2">Belongs to the arsenical resistance-3 (ACR3) (TC 2.A.59) family.</text>
</comment>
<dbReference type="Pfam" id="PF01758">
    <property type="entry name" value="SBF"/>
    <property type="match status" value="1"/>
</dbReference>
<dbReference type="GO" id="GO:0015105">
    <property type="term" value="F:arsenite transmembrane transporter activity"/>
    <property type="evidence" value="ECO:0007669"/>
    <property type="project" value="TreeGrafter"/>
</dbReference>
<organism evidence="9 10">
    <name type="scientific">Gemmobacter aquaticus</name>
    <dbReference type="NCBI Taxonomy" id="490185"/>
    <lineage>
        <taxon>Bacteria</taxon>
        <taxon>Pseudomonadati</taxon>
        <taxon>Pseudomonadota</taxon>
        <taxon>Alphaproteobacteria</taxon>
        <taxon>Rhodobacterales</taxon>
        <taxon>Paracoccaceae</taxon>
        <taxon>Gemmobacter</taxon>
    </lineage>
</organism>
<keyword evidence="7 8" id="KW-0472">Membrane</keyword>
<sequence length="162" mass="18012">MAPGILLGSVITGLPAALDSLSVGTTNLPIAIGLLVMMYLPLAKVRYEELPRVLADRRVLALSLVQNWLMGPVFMFALALVFLRDQPKYMIGLNLIVLALRIAIPLALRFILQFGLSFLMGWIFAADYRRTTAEAFTRQAAILNWPSPSPRSGWTRLYPLLL</sequence>
<keyword evidence="10" id="KW-1185">Reference proteome</keyword>
<evidence type="ECO:0000256" key="3">
    <source>
        <dbReference type="ARBA" id="ARBA00022448"/>
    </source>
</evidence>
<accession>A0A918DF28</accession>
<dbReference type="GO" id="GO:0005886">
    <property type="term" value="C:plasma membrane"/>
    <property type="evidence" value="ECO:0007669"/>
    <property type="project" value="UniProtKB-SubCell"/>
</dbReference>
<evidence type="ECO:0000256" key="6">
    <source>
        <dbReference type="ARBA" id="ARBA00022989"/>
    </source>
</evidence>
<dbReference type="GO" id="GO:0015104">
    <property type="term" value="F:antimonite transmembrane transporter activity"/>
    <property type="evidence" value="ECO:0007669"/>
    <property type="project" value="TreeGrafter"/>
</dbReference>
<comment type="caution">
    <text evidence="9">The sequence shown here is derived from an EMBL/GenBank/DDBJ whole genome shotgun (WGS) entry which is preliminary data.</text>
</comment>
<dbReference type="EMBL" id="BMLP01000013">
    <property type="protein sequence ID" value="GGO38675.1"/>
    <property type="molecule type" value="Genomic_DNA"/>
</dbReference>
<evidence type="ECO:0000256" key="2">
    <source>
        <dbReference type="ARBA" id="ARBA00010110"/>
    </source>
</evidence>
<dbReference type="AlphaFoldDB" id="A0A918DF28"/>
<dbReference type="GO" id="GO:0015297">
    <property type="term" value="F:antiporter activity"/>
    <property type="evidence" value="ECO:0007669"/>
    <property type="project" value="InterPro"/>
</dbReference>
<dbReference type="InterPro" id="IPR002657">
    <property type="entry name" value="BilAc:Na_symport/Acr3"/>
</dbReference>
<dbReference type="InterPro" id="IPR038770">
    <property type="entry name" value="Na+/solute_symporter_sf"/>
</dbReference>
<keyword evidence="3" id="KW-0813">Transport</keyword>
<dbReference type="PANTHER" id="PTHR43057:SF1">
    <property type="entry name" value="ARSENICAL-RESISTANCE PROTEIN 3"/>
    <property type="match status" value="1"/>
</dbReference>
<comment type="subcellular location">
    <subcellularLocation>
        <location evidence="1">Cell membrane</location>
        <topology evidence="1">Multi-pass membrane protein</topology>
    </subcellularLocation>
</comment>
<gene>
    <name evidence="9" type="ORF">GCM10010991_36330</name>
</gene>
<evidence type="ECO:0000256" key="4">
    <source>
        <dbReference type="ARBA" id="ARBA00022475"/>
    </source>
</evidence>
<keyword evidence="5 8" id="KW-0812">Transmembrane</keyword>
<reference evidence="9 10" key="1">
    <citation type="journal article" date="2014" name="Int. J. Syst. Evol. Microbiol.">
        <title>Complete genome sequence of Corynebacterium casei LMG S-19264T (=DSM 44701T), isolated from a smear-ripened cheese.</title>
        <authorList>
            <consortium name="US DOE Joint Genome Institute (JGI-PGF)"/>
            <person name="Walter F."/>
            <person name="Albersmeier A."/>
            <person name="Kalinowski J."/>
            <person name="Ruckert C."/>
        </authorList>
    </citation>
    <scope>NUCLEOTIDE SEQUENCE [LARGE SCALE GENOMIC DNA]</scope>
    <source>
        <strain evidence="9 10">CGMCC 1.7029</strain>
    </source>
</reference>
<name>A0A918DF28_9RHOB</name>
<evidence type="ECO:0000256" key="8">
    <source>
        <dbReference type="SAM" id="Phobius"/>
    </source>
</evidence>
<evidence type="ECO:0008006" key="11">
    <source>
        <dbReference type="Google" id="ProtNLM"/>
    </source>
</evidence>
<feature type="transmembrane region" description="Helical" evidence="8">
    <location>
        <begin position="28"/>
        <end position="47"/>
    </location>
</feature>
<keyword evidence="4" id="KW-1003">Cell membrane</keyword>
<evidence type="ECO:0000256" key="7">
    <source>
        <dbReference type="ARBA" id="ARBA00023136"/>
    </source>
</evidence>
<dbReference type="Proteomes" id="UP000598196">
    <property type="component" value="Unassembled WGS sequence"/>
</dbReference>
<dbReference type="Gene3D" id="1.20.1530.20">
    <property type="match status" value="1"/>
</dbReference>
<evidence type="ECO:0000313" key="9">
    <source>
        <dbReference type="EMBL" id="GGO38675.1"/>
    </source>
</evidence>
<evidence type="ECO:0000313" key="10">
    <source>
        <dbReference type="Proteomes" id="UP000598196"/>
    </source>
</evidence>
<dbReference type="InterPro" id="IPR004706">
    <property type="entry name" value="Arsenical-R_Acr3"/>
</dbReference>
<dbReference type="PANTHER" id="PTHR43057">
    <property type="entry name" value="ARSENITE EFFLUX TRANSPORTER"/>
    <property type="match status" value="1"/>
</dbReference>
<keyword evidence="6 8" id="KW-1133">Transmembrane helix</keyword>